<proteinExistence type="predicted"/>
<evidence type="ECO:0008006" key="4">
    <source>
        <dbReference type="Google" id="ProtNLM"/>
    </source>
</evidence>
<evidence type="ECO:0000313" key="2">
    <source>
        <dbReference type="EMBL" id="KAJ6718172.1"/>
    </source>
</evidence>
<keyword evidence="1" id="KW-0732">Signal</keyword>
<evidence type="ECO:0000256" key="1">
    <source>
        <dbReference type="SAM" id="SignalP"/>
    </source>
</evidence>
<accession>A0A9Q0TUS1</accession>
<gene>
    <name evidence="2" type="ORF">OIU79_006154</name>
</gene>
<dbReference type="Proteomes" id="UP001151532">
    <property type="component" value="Chromosome 10"/>
</dbReference>
<keyword evidence="3" id="KW-1185">Reference proteome</keyword>
<dbReference type="AlphaFoldDB" id="A0A9Q0TUS1"/>
<evidence type="ECO:0000313" key="3">
    <source>
        <dbReference type="Proteomes" id="UP001151532"/>
    </source>
</evidence>
<organism evidence="2 3">
    <name type="scientific">Salix purpurea</name>
    <name type="common">Purple osier willow</name>
    <dbReference type="NCBI Taxonomy" id="77065"/>
    <lineage>
        <taxon>Eukaryota</taxon>
        <taxon>Viridiplantae</taxon>
        <taxon>Streptophyta</taxon>
        <taxon>Embryophyta</taxon>
        <taxon>Tracheophyta</taxon>
        <taxon>Spermatophyta</taxon>
        <taxon>Magnoliopsida</taxon>
        <taxon>eudicotyledons</taxon>
        <taxon>Gunneridae</taxon>
        <taxon>Pentapetalae</taxon>
        <taxon>rosids</taxon>
        <taxon>fabids</taxon>
        <taxon>Malpighiales</taxon>
        <taxon>Salicaceae</taxon>
        <taxon>Saliceae</taxon>
        <taxon>Salix</taxon>
    </lineage>
</organism>
<comment type="caution">
    <text evidence="2">The sequence shown here is derived from an EMBL/GenBank/DDBJ whole genome shotgun (WGS) entry which is preliminary data.</text>
</comment>
<dbReference type="EMBL" id="JAPFFK010000014">
    <property type="protein sequence ID" value="KAJ6718172.1"/>
    <property type="molecule type" value="Genomic_DNA"/>
</dbReference>
<reference evidence="2" key="1">
    <citation type="submission" date="2022-11" db="EMBL/GenBank/DDBJ databases">
        <authorList>
            <person name="Hyden B.L."/>
            <person name="Feng K."/>
            <person name="Yates T."/>
            <person name="Jawdy S."/>
            <person name="Smart L.B."/>
            <person name="Muchero W."/>
        </authorList>
    </citation>
    <scope>NUCLEOTIDE SEQUENCE</scope>
    <source>
        <tissue evidence="2">Shoot tip</tissue>
    </source>
</reference>
<feature type="signal peptide" evidence="1">
    <location>
        <begin position="1"/>
        <end position="19"/>
    </location>
</feature>
<protein>
    <recommendedName>
        <fullName evidence="4">Secreted protein</fullName>
    </recommendedName>
</protein>
<reference evidence="2" key="2">
    <citation type="journal article" date="2023" name="Int. J. Mol. Sci.">
        <title>De Novo Assembly and Annotation of 11 Diverse Shrub Willow (Salix) Genomes Reveals Novel Gene Organization in Sex-Linked Regions.</title>
        <authorList>
            <person name="Hyden B."/>
            <person name="Feng K."/>
            <person name="Yates T.B."/>
            <person name="Jawdy S."/>
            <person name="Cereghino C."/>
            <person name="Smart L.B."/>
            <person name="Muchero W."/>
        </authorList>
    </citation>
    <scope>NUCLEOTIDE SEQUENCE</scope>
    <source>
        <tissue evidence="2">Shoot tip</tissue>
    </source>
</reference>
<sequence>MPLVPLMLFAHLLPSGSSAFFLATPRDKKYRKIPTIIDVNVIPPAAAAAITPTLDFSATPGQTLNGLPQRSRLFA</sequence>
<feature type="chain" id="PRO_5040411277" description="Secreted protein" evidence="1">
    <location>
        <begin position="20"/>
        <end position="75"/>
    </location>
</feature>
<name>A0A9Q0TUS1_SALPP</name>